<gene>
    <name evidence="8" type="ORF">J3R75_001493</name>
</gene>
<evidence type="ECO:0000256" key="5">
    <source>
        <dbReference type="ARBA" id="ARBA00023014"/>
    </source>
</evidence>
<dbReference type="SFLD" id="SFLDG01082">
    <property type="entry name" value="B12-binding_domain_containing"/>
    <property type="match status" value="1"/>
</dbReference>
<dbReference type="EMBL" id="JAUSVL010000001">
    <property type="protein sequence ID" value="MDQ0289386.1"/>
    <property type="molecule type" value="Genomic_DNA"/>
</dbReference>
<protein>
    <submittedName>
        <fullName evidence="8">Radical SAM superfamily enzyme YgiQ (UPF0313 family)</fullName>
    </submittedName>
</protein>
<comment type="cofactor">
    <cofactor evidence="1">
        <name>[4Fe-4S] cluster</name>
        <dbReference type="ChEBI" id="CHEBI:49883"/>
    </cofactor>
</comment>
<dbReference type="Proteomes" id="UP001238163">
    <property type="component" value="Unassembled WGS sequence"/>
</dbReference>
<dbReference type="PANTHER" id="PTHR43409">
    <property type="entry name" value="ANAEROBIC MAGNESIUM-PROTOPORPHYRIN IX MONOMETHYL ESTER CYCLASE-RELATED"/>
    <property type="match status" value="1"/>
</dbReference>
<evidence type="ECO:0000256" key="4">
    <source>
        <dbReference type="ARBA" id="ARBA00023004"/>
    </source>
</evidence>
<dbReference type="Gene3D" id="3.80.30.20">
    <property type="entry name" value="tm_1862 like domain"/>
    <property type="match status" value="1"/>
</dbReference>
<keyword evidence="3" id="KW-0479">Metal-binding</keyword>
<dbReference type="GO" id="GO:0051539">
    <property type="term" value="F:4 iron, 4 sulfur cluster binding"/>
    <property type="evidence" value="ECO:0007669"/>
    <property type="project" value="UniProtKB-KW"/>
</dbReference>
<proteinExistence type="predicted"/>
<dbReference type="InterPro" id="IPR023404">
    <property type="entry name" value="rSAM_horseshoe"/>
</dbReference>
<dbReference type="InterPro" id="IPR006158">
    <property type="entry name" value="Cobalamin-bd"/>
</dbReference>
<dbReference type="GO" id="GO:0005829">
    <property type="term" value="C:cytosol"/>
    <property type="evidence" value="ECO:0007669"/>
    <property type="project" value="TreeGrafter"/>
</dbReference>
<dbReference type="SFLD" id="SFLDG01123">
    <property type="entry name" value="methyltransferase_(Class_B)"/>
    <property type="match status" value="1"/>
</dbReference>
<dbReference type="Pfam" id="PF02310">
    <property type="entry name" value="B12-binding"/>
    <property type="match status" value="1"/>
</dbReference>
<dbReference type="InterPro" id="IPR023969">
    <property type="entry name" value="CHP04072_B12-bd/rSAM"/>
</dbReference>
<organism evidence="8 9">
    <name type="scientific">Oligosphaera ethanolica</name>
    <dbReference type="NCBI Taxonomy" id="760260"/>
    <lineage>
        <taxon>Bacteria</taxon>
        <taxon>Pseudomonadati</taxon>
        <taxon>Lentisphaerota</taxon>
        <taxon>Oligosphaeria</taxon>
        <taxon>Oligosphaerales</taxon>
        <taxon>Oligosphaeraceae</taxon>
        <taxon>Oligosphaera</taxon>
    </lineage>
</organism>
<name>A0AAE3VFM2_9BACT</name>
<dbReference type="CDD" id="cd01335">
    <property type="entry name" value="Radical_SAM"/>
    <property type="match status" value="1"/>
</dbReference>
<dbReference type="SFLD" id="SFLDS00029">
    <property type="entry name" value="Radical_SAM"/>
    <property type="match status" value="1"/>
</dbReference>
<dbReference type="PROSITE" id="PS51918">
    <property type="entry name" value="RADICAL_SAM"/>
    <property type="match status" value="1"/>
</dbReference>
<dbReference type="InterPro" id="IPR007197">
    <property type="entry name" value="rSAM"/>
</dbReference>
<accession>A0AAE3VFM2</accession>
<dbReference type="SMART" id="SM00729">
    <property type="entry name" value="Elp3"/>
    <property type="match status" value="1"/>
</dbReference>
<reference evidence="8" key="1">
    <citation type="submission" date="2023-07" db="EMBL/GenBank/DDBJ databases">
        <title>Genomic Encyclopedia of Type Strains, Phase IV (KMG-IV): sequencing the most valuable type-strain genomes for metagenomic binning, comparative biology and taxonomic classification.</title>
        <authorList>
            <person name="Goeker M."/>
        </authorList>
    </citation>
    <scope>NUCLEOTIDE SEQUENCE</scope>
    <source>
        <strain evidence="8">DSM 24202</strain>
    </source>
</reference>
<evidence type="ECO:0000313" key="9">
    <source>
        <dbReference type="Proteomes" id="UP001238163"/>
    </source>
</evidence>
<dbReference type="Gene3D" id="3.40.50.280">
    <property type="entry name" value="Cobalamin-binding domain"/>
    <property type="match status" value="1"/>
</dbReference>
<dbReference type="Pfam" id="PF04055">
    <property type="entry name" value="Radical_SAM"/>
    <property type="match status" value="1"/>
</dbReference>
<dbReference type="InterPro" id="IPR051198">
    <property type="entry name" value="BchE-like"/>
</dbReference>
<evidence type="ECO:0000313" key="8">
    <source>
        <dbReference type="EMBL" id="MDQ0289386.1"/>
    </source>
</evidence>
<evidence type="ECO:0000259" key="7">
    <source>
        <dbReference type="PROSITE" id="PS51918"/>
    </source>
</evidence>
<dbReference type="InterPro" id="IPR034466">
    <property type="entry name" value="Methyltransferase_Class_B"/>
</dbReference>
<dbReference type="RefSeq" id="WP_307260804.1">
    <property type="nucleotide sequence ID" value="NZ_JAUSVL010000001.1"/>
</dbReference>
<dbReference type="GO" id="GO:0031419">
    <property type="term" value="F:cobalamin binding"/>
    <property type="evidence" value="ECO:0007669"/>
    <property type="project" value="InterPro"/>
</dbReference>
<dbReference type="SUPFAM" id="SSF102114">
    <property type="entry name" value="Radical SAM enzymes"/>
    <property type="match status" value="1"/>
</dbReference>
<evidence type="ECO:0000259" key="6">
    <source>
        <dbReference type="PROSITE" id="PS51332"/>
    </source>
</evidence>
<keyword evidence="9" id="KW-1185">Reference proteome</keyword>
<keyword evidence="2" id="KW-0949">S-adenosyl-L-methionine</keyword>
<evidence type="ECO:0000256" key="3">
    <source>
        <dbReference type="ARBA" id="ARBA00022723"/>
    </source>
</evidence>
<dbReference type="NCBIfam" id="TIGR04072">
    <property type="entry name" value="rSAM_ladder_B12"/>
    <property type="match status" value="1"/>
</dbReference>
<dbReference type="PANTHER" id="PTHR43409:SF16">
    <property type="entry name" value="SLR0320 PROTEIN"/>
    <property type="match status" value="1"/>
</dbReference>
<comment type="caution">
    <text evidence="8">The sequence shown here is derived from an EMBL/GenBank/DDBJ whole genome shotgun (WGS) entry which is preliminary data.</text>
</comment>
<dbReference type="GO" id="GO:0003824">
    <property type="term" value="F:catalytic activity"/>
    <property type="evidence" value="ECO:0007669"/>
    <property type="project" value="InterPro"/>
</dbReference>
<evidence type="ECO:0000256" key="2">
    <source>
        <dbReference type="ARBA" id="ARBA00022691"/>
    </source>
</evidence>
<feature type="domain" description="Radical SAM core" evidence="7">
    <location>
        <begin position="173"/>
        <end position="396"/>
    </location>
</feature>
<feature type="domain" description="B12-binding" evidence="6">
    <location>
        <begin position="1"/>
        <end position="149"/>
    </location>
</feature>
<keyword evidence="5" id="KW-0411">Iron-sulfur</keyword>
<evidence type="ECO:0000256" key="1">
    <source>
        <dbReference type="ARBA" id="ARBA00001966"/>
    </source>
</evidence>
<dbReference type="PROSITE" id="PS51332">
    <property type="entry name" value="B12_BINDING"/>
    <property type="match status" value="1"/>
</dbReference>
<dbReference type="InterPro" id="IPR058240">
    <property type="entry name" value="rSAM_sf"/>
</dbReference>
<sequence>MKILVSAANFCREPLPVYPLGMGVIAAVLSAAGHDVRQFDPLPCGENDYPARAAELCRDFMPDLVCVSIRNLDVADSQSANQALFQAVCAVIATWRRLCAAPIILGGSGFTMNPEAVMKHSGADYGIAGEGESAILELVAAIAAGRPPVRGTIIRKPAAALSGARYSRQIAAYYDDQTHIMPLQTKRGCPFHCVYCTYPSLEGRTLRLRPLDEVLDDISYLKMTYPDAMLYFTDSVFNDPSHHYQDILRGMLERDLTMPWTGFITPFGVNGDDLDLMAASGLICADLGMDGTTDATLAGLGKHFTFQEARTCCEQLLARKVSVHANAMFGGPGETWDTVREGIANLLALAPVYTIIFSGIRLLSGAPIIATARREGLIADDWDDTQPLYYYAPGIDADTLHQQLLAAFKDSPYCVYPPSSRSNDYRTLHKYGFAKLKKLELSQQRRRS</sequence>
<dbReference type="GO" id="GO:0046872">
    <property type="term" value="F:metal ion binding"/>
    <property type="evidence" value="ECO:0007669"/>
    <property type="project" value="UniProtKB-KW"/>
</dbReference>
<dbReference type="AlphaFoldDB" id="A0AAE3VFM2"/>
<dbReference type="InterPro" id="IPR006638">
    <property type="entry name" value="Elp3/MiaA/NifB-like_rSAM"/>
</dbReference>
<keyword evidence="4" id="KW-0408">Iron</keyword>